<evidence type="ECO:0000256" key="1">
    <source>
        <dbReference type="ARBA" id="ARBA00004651"/>
    </source>
</evidence>
<dbReference type="Gene3D" id="1.10.3720.10">
    <property type="entry name" value="MetI-like"/>
    <property type="match status" value="1"/>
</dbReference>
<dbReference type="AlphaFoldDB" id="A0A0A5GLE5"/>
<dbReference type="InterPro" id="IPR051393">
    <property type="entry name" value="ABC_transporter_permease"/>
</dbReference>
<dbReference type="GO" id="GO:0005886">
    <property type="term" value="C:plasma membrane"/>
    <property type="evidence" value="ECO:0007669"/>
    <property type="project" value="UniProtKB-SubCell"/>
</dbReference>
<evidence type="ECO:0000256" key="7">
    <source>
        <dbReference type="RuleBase" id="RU363032"/>
    </source>
</evidence>
<evidence type="ECO:0000256" key="6">
    <source>
        <dbReference type="ARBA" id="ARBA00023136"/>
    </source>
</evidence>
<dbReference type="InterPro" id="IPR000515">
    <property type="entry name" value="MetI-like"/>
</dbReference>
<comment type="subcellular location">
    <subcellularLocation>
        <location evidence="1 7">Cell membrane</location>
        <topology evidence="1 7">Multi-pass membrane protein</topology>
    </subcellularLocation>
</comment>
<name>A0A0A5GLE5_9BACI</name>
<dbReference type="Pfam" id="PF00528">
    <property type="entry name" value="BPD_transp_1"/>
    <property type="match status" value="1"/>
</dbReference>
<evidence type="ECO:0000313" key="10">
    <source>
        <dbReference type="Proteomes" id="UP000030528"/>
    </source>
</evidence>
<evidence type="ECO:0000313" key="9">
    <source>
        <dbReference type="EMBL" id="KGX92013.1"/>
    </source>
</evidence>
<evidence type="ECO:0000256" key="3">
    <source>
        <dbReference type="ARBA" id="ARBA00022475"/>
    </source>
</evidence>
<feature type="transmembrane region" description="Helical" evidence="7">
    <location>
        <begin position="32"/>
        <end position="58"/>
    </location>
</feature>
<dbReference type="PANTHER" id="PTHR30193:SF37">
    <property type="entry name" value="INNER MEMBRANE ABC TRANSPORTER PERMEASE PROTEIN YCJO"/>
    <property type="match status" value="1"/>
</dbReference>
<dbReference type="InterPro" id="IPR035906">
    <property type="entry name" value="MetI-like_sf"/>
</dbReference>
<reference evidence="9 10" key="1">
    <citation type="submission" date="2013-08" db="EMBL/GenBank/DDBJ databases">
        <authorList>
            <person name="Huang J."/>
            <person name="Wang G."/>
        </authorList>
    </citation>
    <scope>NUCLEOTIDE SEQUENCE [LARGE SCALE GENOMIC DNA]</scope>
    <source>
        <strain evidence="9 10">JSM 076056</strain>
    </source>
</reference>
<sequence>MADSSKPTERNIHVSTSMLKRKPRRLTNDGKWGLFMVSPYLIQFLVFLSFPLIASLYFSFSKYDMLNAPEWIGIENYTTLIQDPVFHKALWNTFYFAVLFVPAQTILALILAVALNQSLKGLKLFRIAHFIPVICSWTVVLYVADAIFNPRFGIANTLLVKMGASPQAWLNDEALVIPVLVAVAVWKGVGYMMVIFLAGLQNVPHDLYEAAEIEGAGTYRKFRHVTLPLISGTTFLVLVLTTITTFQSFEQIYVMTGNMGDVTSAGGPDNASMVLMLYLFQQGFSFLKMGYASAIAWFLFLILFAITLIQLWLQKKWVYYEN</sequence>
<gene>
    <name evidence="9" type="ORF">N781_03035</name>
</gene>
<protein>
    <submittedName>
        <fullName evidence="9">Sugar ABC transporter permease</fullName>
    </submittedName>
</protein>
<feature type="transmembrane region" description="Helical" evidence="7">
    <location>
        <begin position="127"/>
        <end position="148"/>
    </location>
</feature>
<keyword evidence="3" id="KW-1003">Cell membrane</keyword>
<comment type="caution">
    <text evidence="9">The sequence shown here is derived from an EMBL/GenBank/DDBJ whole genome shotgun (WGS) entry which is preliminary data.</text>
</comment>
<dbReference type="PROSITE" id="PS50928">
    <property type="entry name" value="ABC_TM1"/>
    <property type="match status" value="1"/>
</dbReference>
<evidence type="ECO:0000259" key="8">
    <source>
        <dbReference type="PROSITE" id="PS50928"/>
    </source>
</evidence>
<dbReference type="SUPFAM" id="SSF161098">
    <property type="entry name" value="MetI-like"/>
    <property type="match status" value="1"/>
</dbReference>
<dbReference type="STRING" id="1385510.GCA_000425205_00531"/>
<keyword evidence="6 7" id="KW-0472">Membrane</keyword>
<keyword evidence="5 7" id="KW-1133">Transmembrane helix</keyword>
<keyword evidence="4 7" id="KW-0812">Transmembrane</keyword>
<organism evidence="9 10">
    <name type="scientific">Pontibacillus halophilus JSM 076056 = DSM 19796</name>
    <dbReference type="NCBI Taxonomy" id="1385510"/>
    <lineage>
        <taxon>Bacteria</taxon>
        <taxon>Bacillati</taxon>
        <taxon>Bacillota</taxon>
        <taxon>Bacilli</taxon>
        <taxon>Bacillales</taxon>
        <taxon>Bacillaceae</taxon>
        <taxon>Pontibacillus</taxon>
    </lineage>
</organism>
<dbReference type="eggNOG" id="COG1175">
    <property type="taxonomic scope" value="Bacteria"/>
</dbReference>
<evidence type="ECO:0000256" key="5">
    <source>
        <dbReference type="ARBA" id="ARBA00022989"/>
    </source>
</evidence>
<keyword evidence="2 7" id="KW-0813">Transport</keyword>
<dbReference type="Proteomes" id="UP000030528">
    <property type="component" value="Unassembled WGS sequence"/>
</dbReference>
<dbReference type="EMBL" id="AVPE01000008">
    <property type="protein sequence ID" value="KGX92013.1"/>
    <property type="molecule type" value="Genomic_DNA"/>
</dbReference>
<feature type="transmembrane region" description="Helical" evidence="7">
    <location>
        <begin position="175"/>
        <end position="198"/>
    </location>
</feature>
<comment type="similarity">
    <text evidence="7">Belongs to the binding-protein-dependent transport system permease family.</text>
</comment>
<feature type="transmembrane region" description="Helical" evidence="7">
    <location>
        <begin position="229"/>
        <end position="249"/>
    </location>
</feature>
<proteinExistence type="inferred from homology"/>
<accession>A0A0A5GLE5</accession>
<feature type="transmembrane region" description="Helical" evidence="7">
    <location>
        <begin position="94"/>
        <end position="115"/>
    </location>
</feature>
<feature type="transmembrane region" description="Helical" evidence="7">
    <location>
        <begin position="294"/>
        <end position="313"/>
    </location>
</feature>
<feature type="domain" description="ABC transmembrane type-1" evidence="8">
    <location>
        <begin position="90"/>
        <end position="310"/>
    </location>
</feature>
<evidence type="ECO:0000256" key="2">
    <source>
        <dbReference type="ARBA" id="ARBA00022448"/>
    </source>
</evidence>
<keyword evidence="10" id="KW-1185">Reference proteome</keyword>
<evidence type="ECO:0000256" key="4">
    <source>
        <dbReference type="ARBA" id="ARBA00022692"/>
    </source>
</evidence>
<dbReference type="CDD" id="cd06261">
    <property type="entry name" value="TM_PBP2"/>
    <property type="match status" value="1"/>
</dbReference>
<dbReference type="GO" id="GO:0055085">
    <property type="term" value="P:transmembrane transport"/>
    <property type="evidence" value="ECO:0007669"/>
    <property type="project" value="InterPro"/>
</dbReference>
<dbReference type="PANTHER" id="PTHR30193">
    <property type="entry name" value="ABC TRANSPORTER PERMEASE PROTEIN"/>
    <property type="match status" value="1"/>
</dbReference>